<proteinExistence type="predicted"/>
<comment type="caution">
    <text evidence="1">The sequence shown here is derived from an EMBL/GenBank/DDBJ whole genome shotgun (WGS) entry which is preliminary data.</text>
</comment>
<sequence>MVDKVPYEETLLSMYNSYGYIASDMSHFNKGVMRFTGKKLNAGLLKSNGCMSQ</sequence>
<organism evidence="1 2">
    <name type="scientific">Fibrisoma limi BUZ 3</name>
    <dbReference type="NCBI Taxonomy" id="1185876"/>
    <lineage>
        <taxon>Bacteria</taxon>
        <taxon>Pseudomonadati</taxon>
        <taxon>Bacteroidota</taxon>
        <taxon>Cytophagia</taxon>
        <taxon>Cytophagales</taxon>
        <taxon>Spirosomataceae</taxon>
        <taxon>Fibrisoma</taxon>
    </lineage>
</organism>
<gene>
    <name evidence="1" type="ORF">BN8_03782</name>
</gene>
<evidence type="ECO:0000313" key="1">
    <source>
        <dbReference type="EMBL" id="CCH54595.1"/>
    </source>
</evidence>
<dbReference type="Proteomes" id="UP000009309">
    <property type="component" value="Unassembled WGS sequence"/>
</dbReference>
<name>I2GL19_9BACT</name>
<dbReference type="AlphaFoldDB" id="I2GL19"/>
<protein>
    <submittedName>
        <fullName evidence="1">Uncharacterized protein</fullName>
    </submittedName>
</protein>
<evidence type="ECO:0000313" key="2">
    <source>
        <dbReference type="Proteomes" id="UP000009309"/>
    </source>
</evidence>
<keyword evidence="2" id="KW-1185">Reference proteome</keyword>
<dbReference type="EMBL" id="CAIT01000007">
    <property type="protein sequence ID" value="CCH54595.1"/>
    <property type="molecule type" value="Genomic_DNA"/>
</dbReference>
<reference evidence="1 2" key="1">
    <citation type="journal article" date="2012" name="J. Bacteriol.">
        <title>Genome Sequence of the Filamentous Bacterium Fibrisoma limi BUZ 3T.</title>
        <authorList>
            <person name="Filippini M."/>
            <person name="Qi W."/>
            <person name="Jaenicke S."/>
            <person name="Goesmann A."/>
            <person name="Smits T.H."/>
            <person name="Bagheri H.C."/>
        </authorList>
    </citation>
    <scope>NUCLEOTIDE SEQUENCE [LARGE SCALE GENOMIC DNA]</scope>
    <source>
        <strain evidence="2">BUZ 3T</strain>
    </source>
</reference>
<accession>I2GL19</accession>